<protein>
    <recommendedName>
        <fullName evidence="7">RING-type domain-containing protein</fullName>
    </recommendedName>
</protein>
<dbReference type="Pfam" id="PF13639">
    <property type="entry name" value="zf-RING_2"/>
    <property type="match status" value="1"/>
</dbReference>
<name>A0AAN8XM18_HALRR</name>
<dbReference type="InterPro" id="IPR013083">
    <property type="entry name" value="Znf_RING/FYVE/PHD"/>
</dbReference>
<dbReference type="PROSITE" id="PS00518">
    <property type="entry name" value="ZF_RING_1"/>
    <property type="match status" value="1"/>
</dbReference>
<feature type="compositionally biased region" description="Basic and acidic residues" evidence="6">
    <location>
        <begin position="352"/>
        <end position="363"/>
    </location>
</feature>
<dbReference type="PANTHER" id="PTHR25462:SF296">
    <property type="entry name" value="MEIOTIC P26, ISOFORM F"/>
    <property type="match status" value="1"/>
</dbReference>
<feature type="domain" description="RING-type" evidence="7">
    <location>
        <begin position="8"/>
        <end position="49"/>
    </location>
</feature>
<gene>
    <name evidence="8" type="ORF">SK128_003919</name>
</gene>
<dbReference type="SUPFAM" id="SSF57845">
    <property type="entry name" value="B-box zinc-binding domain"/>
    <property type="match status" value="1"/>
</dbReference>
<evidence type="ECO:0000256" key="4">
    <source>
        <dbReference type="PROSITE-ProRule" id="PRU00175"/>
    </source>
</evidence>
<accession>A0AAN8XM18</accession>
<keyword evidence="3" id="KW-0862">Zinc</keyword>
<reference evidence="8 9" key="1">
    <citation type="submission" date="2023-11" db="EMBL/GenBank/DDBJ databases">
        <title>Halocaridina rubra genome assembly.</title>
        <authorList>
            <person name="Smith C."/>
        </authorList>
    </citation>
    <scope>NUCLEOTIDE SEQUENCE [LARGE SCALE GENOMIC DNA]</scope>
    <source>
        <strain evidence="8">EP-1</strain>
        <tissue evidence="8">Whole</tissue>
    </source>
</reference>
<feature type="compositionally biased region" description="Low complexity" evidence="6">
    <location>
        <begin position="310"/>
        <end position="325"/>
    </location>
</feature>
<keyword evidence="1" id="KW-0479">Metal-binding</keyword>
<evidence type="ECO:0000256" key="2">
    <source>
        <dbReference type="ARBA" id="ARBA00022771"/>
    </source>
</evidence>
<dbReference type="GO" id="GO:0008270">
    <property type="term" value="F:zinc ion binding"/>
    <property type="evidence" value="ECO:0007669"/>
    <property type="project" value="UniProtKB-KW"/>
</dbReference>
<keyword evidence="2 4" id="KW-0863">Zinc-finger</keyword>
<proteinExistence type="predicted"/>
<dbReference type="PANTHER" id="PTHR25462">
    <property type="entry name" value="BONUS, ISOFORM C-RELATED"/>
    <property type="match status" value="1"/>
</dbReference>
<feature type="coiled-coil region" evidence="5">
    <location>
        <begin position="152"/>
        <end position="238"/>
    </location>
</feature>
<dbReference type="InterPro" id="IPR001841">
    <property type="entry name" value="Znf_RING"/>
</dbReference>
<dbReference type="SUPFAM" id="SSF57850">
    <property type="entry name" value="RING/U-box"/>
    <property type="match status" value="1"/>
</dbReference>
<comment type="caution">
    <text evidence="8">The sequence shown here is derived from an EMBL/GenBank/DDBJ whole genome shotgun (WGS) entry which is preliminary data.</text>
</comment>
<dbReference type="EMBL" id="JAXCGZ010002269">
    <property type="protein sequence ID" value="KAK7084108.1"/>
    <property type="molecule type" value="Genomic_DNA"/>
</dbReference>
<dbReference type="Gene3D" id="3.30.40.10">
    <property type="entry name" value="Zinc/RING finger domain, C3HC4 (zinc finger)"/>
    <property type="match status" value="1"/>
</dbReference>
<evidence type="ECO:0000256" key="3">
    <source>
        <dbReference type="ARBA" id="ARBA00022833"/>
    </source>
</evidence>
<feature type="region of interest" description="Disordered" evidence="6">
    <location>
        <begin position="277"/>
        <end position="373"/>
    </location>
</feature>
<keyword evidence="9" id="KW-1185">Reference proteome</keyword>
<sequence>MDPDVITCLVCMELYSNHRQPRNLHCGHSLCTACLAAVLLNNKECPECRSDLSSSASALSYPVGYQLLRIASQYHENPNHHNEAATTSPKKKSLPDVGDCESHGSKLFFRCMPCQKWVCRDCVTIEHSQKKVKKCKILNITEALKEIKKIRLEEMQSAMLDVERANRNLNNVAKSFHKRKDASEKKLADLQHKLEMQQEEVINLESKCQSVISKIEELKNFRLSLEEKKCSLRELNNHDDVIAASNEIEAYQLSISSALEDCSAFNEYDIEDAGSFVASDDDSESSHSSHSRSSSSLERPVSAKKRKSRVSSSSSSEESSRSRSSSPKRRNVKRRTSSRSKSSSNQKRSRQKRIETSDEERSYDSSPDIDELHMRTSVSVKQFLFS</sequence>
<evidence type="ECO:0000313" key="8">
    <source>
        <dbReference type="EMBL" id="KAK7084108.1"/>
    </source>
</evidence>
<evidence type="ECO:0000256" key="5">
    <source>
        <dbReference type="SAM" id="Coils"/>
    </source>
</evidence>
<dbReference type="PROSITE" id="PS50089">
    <property type="entry name" value="ZF_RING_2"/>
    <property type="match status" value="1"/>
</dbReference>
<feature type="compositionally biased region" description="Low complexity" evidence="6">
    <location>
        <begin position="286"/>
        <end position="300"/>
    </location>
</feature>
<evidence type="ECO:0000256" key="6">
    <source>
        <dbReference type="SAM" id="MobiDB-lite"/>
    </source>
</evidence>
<evidence type="ECO:0000256" key="1">
    <source>
        <dbReference type="ARBA" id="ARBA00022723"/>
    </source>
</evidence>
<feature type="compositionally biased region" description="Basic residues" evidence="6">
    <location>
        <begin position="326"/>
        <end position="338"/>
    </location>
</feature>
<organism evidence="8 9">
    <name type="scientific">Halocaridina rubra</name>
    <name type="common">Hawaiian red shrimp</name>
    <dbReference type="NCBI Taxonomy" id="373956"/>
    <lineage>
        <taxon>Eukaryota</taxon>
        <taxon>Metazoa</taxon>
        <taxon>Ecdysozoa</taxon>
        <taxon>Arthropoda</taxon>
        <taxon>Crustacea</taxon>
        <taxon>Multicrustacea</taxon>
        <taxon>Malacostraca</taxon>
        <taxon>Eumalacostraca</taxon>
        <taxon>Eucarida</taxon>
        <taxon>Decapoda</taxon>
        <taxon>Pleocyemata</taxon>
        <taxon>Caridea</taxon>
        <taxon>Atyoidea</taxon>
        <taxon>Atyidae</taxon>
        <taxon>Halocaridina</taxon>
    </lineage>
</organism>
<evidence type="ECO:0000259" key="7">
    <source>
        <dbReference type="PROSITE" id="PS50089"/>
    </source>
</evidence>
<dbReference type="SMART" id="SM00184">
    <property type="entry name" value="RING"/>
    <property type="match status" value="1"/>
</dbReference>
<evidence type="ECO:0000313" key="9">
    <source>
        <dbReference type="Proteomes" id="UP001381693"/>
    </source>
</evidence>
<dbReference type="AlphaFoldDB" id="A0AAN8XM18"/>
<dbReference type="Proteomes" id="UP001381693">
    <property type="component" value="Unassembled WGS sequence"/>
</dbReference>
<dbReference type="InterPro" id="IPR047153">
    <property type="entry name" value="TRIM45/56/19-like"/>
</dbReference>
<keyword evidence="5" id="KW-0175">Coiled coil</keyword>
<dbReference type="InterPro" id="IPR017907">
    <property type="entry name" value="Znf_RING_CS"/>
</dbReference>